<dbReference type="PANTHER" id="PTHR47707:SF1">
    <property type="entry name" value="NUDIX HYDROLASE FAMILY PROTEIN"/>
    <property type="match status" value="1"/>
</dbReference>
<comment type="similarity">
    <text evidence="2 14">Belongs to the Nudix hydrolase family.</text>
</comment>
<keyword evidence="17" id="KW-1185">Reference proteome</keyword>
<gene>
    <name evidence="16" type="ORF">SAMN00808754_2561</name>
</gene>
<dbReference type="InterPro" id="IPR020084">
    <property type="entry name" value="NUDIX_hydrolase_CS"/>
</dbReference>
<evidence type="ECO:0000313" key="17">
    <source>
        <dbReference type="Proteomes" id="UP000192569"/>
    </source>
</evidence>
<keyword evidence="4" id="KW-0235">DNA replication</keyword>
<keyword evidence="9" id="KW-0234">DNA repair</keyword>
<dbReference type="InterPro" id="IPR047127">
    <property type="entry name" value="MutT-like"/>
</dbReference>
<dbReference type="CDD" id="cd03425">
    <property type="entry name" value="NUDIX_MutT_NudA_like"/>
    <property type="match status" value="1"/>
</dbReference>
<dbReference type="NCBIfam" id="TIGR00586">
    <property type="entry name" value="mutt"/>
    <property type="match status" value="1"/>
</dbReference>
<dbReference type="EC" id="3.6.1.55" evidence="11"/>
<protein>
    <recommendedName>
        <fullName evidence="11">8-oxo-dGTP diphosphatase</fullName>
        <ecNumber evidence="11">3.6.1.55</ecNumber>
    </recommendedName>
</protein>
<dbReference type="PRINTS" id="PR00502">
    <property type="entry name" value="NUDIXFAMILY"/>
</dbReference>
<dbReference type="Pfam" id="PF00293">
    <property type="entry name" value="NUDIX"/>
    <property type="match status" value="1"/>
</dbReference>
<dbReference type="AlphaFoldDB" id="A0A1W1VZW7"/>
<feature type="binding site" evidence="13">
    <location>
        <position position="42"/>
    </location>
    <ligand>
        <name>Mg(2+)</name>
        <dbReference type="ChEBI" id="CHEBI:18420"/>
    </ligand>
</feature>
<evidence type="ECO:0000256" key="7">
    <source>
        <dbReference type="ARBA" id="ARBA00022801"/>
    </source>
</evidence>
<evidence type="ECO:0000256" key="14">
    <source>
        <dbReference type="RuleBase" id="RU003476"/>
    </source>
</evidence>
<evidence type="ECO:0000256" key="13">
    <source>
        <dbReference type="PIRSR" id="PIRSR603561-2"/>
    </source>
</evidence>
<evidence type="ECO:0000256" key="3">
    <source>
        <dbReference type="ARBA" id="ARBA00022457"/>
    </source>
</evidence>
<keyword evidence="7 14" id="KW-0378">Hydrolase</keyword>
<evidence type="ECO:0000256" key="1">
    <source>
        <dbReference type="ARBA" id="ARBA00001946"/>
    </source>
</evidence>
<evidence type="ECO:0000256" key="8">
    <source>
        <dbReference type="ARBA" id="ARBA00022842"/>
    </source>
</evidence>
<evidence type="ECO:0000256" key="11">
    <source>
        <dbReference type="ARBA" id="ARBA00038905"/>
    </source>
</evidence>
<feature type="binding site" evidence="12">
    <location>
        <position position="28"/>
    </location>
    <ligand>
        <name>8-oxo-dGTP</name>
        <dbReference type="ChEBI" id="CHEBI:77896"/>
    </ligand>
</feature>
<keyword evidence="5 13" id="KW-0479">Metal-binding</keyword>
<dbReference type="InterPro" id="IPR003561">
    <property type="entry name" value="Mutator_MutT"/>
</dbReference>
<dbReference type="RefSeq" id="WP_084666192.1">
    <property type="nucleotide sequence ID" value="NZ_LT838272.1"/>
</dbReference>
<dbReference type="InterPro" id="IPR020476">
    <property type="entry name" value="Nudix_hydrolase"/>
</dbReference>
<evidence type="ECO:0000259" key="15">
    <source>
        <dbReference type="PROSITE" id="PS51462"/>
    </source>
</evidence>
<dbReference type="PANTHER" id="PTHR47707">
    <property type="entry name" value="8-OXO-DGTP DIPHOSPHATASE"/>
    <property type="match status" value="1"/>
</dbReference>
<feature type="domain" description="Nudix hydrolase" evidence="15">
    <location>
        <begin position="7"/>
        <end position="133"/>
    </location>
</feature>
<dbReference type="GO" id="GO:0006260">
    <property type="term" value="P:DNA replication"/>
    <property type="evidence" value="ECO:0007669"/>
    <property type="project" value="UniProtKB-KW"/>
</dbReference>
<dbReference type="GO" id="GO:0044716">
    <property type="term" value="F:8-oxo-GDP phosphatase activity"/>
    <property type="evidence" value="ECO:0007669"/>
    <property type="project" value="TreeGrafter"/>
</dbReference>
<organism evidence="16 17">
    <name type="scientific">Thermanaeromonas toyohensis ToBE</name>
    <dbReference type="NCBI Taxonomy" id="698762"/>
    <lineage>
        <taxon>Bacteria</taxon>
        <taxon>Bacillati</taxon>
        <taxon>Bacillota</taxon>
        <taxon>Clostridia</taxon>
        <taxon>Neomoorellales</taxon>
        <taxon>Neomoorellaceae</taxon>
        <taxon>Thermanaeromonas</taxon>
    </lineage>
</organism>
<evidence type="ECO:0000256" key="2">
    <source>
        <dbReference type="ARBA" id="ARBA00005582"/>
    </source>
</evidence>
<dbReference type="InterPro" id="IPR000086">
    <property type="entry name" value="NUDIX_hydrolase_dom"/>
</dbReference>
<evidence type="ECO:0000256" key="12">
    <source>
        <dbReference type="PIRSR" id="PIRSR603561-1"/>
    </source>
</evidence>
<dbReference type="GO" id="GO:0044715">
    <property type="term" value="F:8-oxo-dGDP phosphatase activity"/>
    <property type="evidence" value="ECO:0007669"/>
    <property type="project" value="TreeGrafter"/>
</dbReference>
<dbReference type="SUPFAM" id="SSF55811">
    <property type="entry name" value="Nudix"/>
    <property type="match status" value="1"/>
</dbReference>
<sequence>MDNKRSSSRVKVAAAVIKKNGKVLVCRRPAGDKLAFKWEFPGGKIEKGETPESCLEREVLEELGIKIRVGDLICTSAYDYEHISIELLAFLADWVSGTIIPYVHDEIRWVNLAELNLLEFVPADLPIVEKLMKEKRV</sequence>
<dbReference type="Proteomes" id="UP000192569">
    <property type="component" value="Chromosome I"/>
</dbReference>
<accession>A0A1W1VZW7</accession>
<dbReference type="EMBL" id="LT838272">
    <property type="protein sequence ID" value="SMB98813.1"/>
    <property type="molecule type" value="Genomic_DNA"/>
</dbReference>
<dbReference type="PROSITE" id="PS00893">
    <property type="entry name" value="NUDIX_BOX"/>
    <property type="match status" value="1"/>
</dbReference>
<dbReference type="InterPro" id="IPR015797">
    <property type="entry name" value="NUDIX_hydrolase-like_dom_sf"/>
</dbReference>
<evidence type="ECO:0000256" key="10">
    <source>
        <dbReference type="ARBA" id="ARBA00035861"/>
    </source>
</evidence>
<dbReference type="GO" id="GO:0008413">
    <property type="term" value="F:8-oxo-7,8-dihydroguanosine triphosphate pyrophosphatase activity"/>
    <property type="evidence" value="ECO:0007669"/>
    <property type="project" value="InterPro"/>
</dbReference>
<feature type="binding site" evidence="12">
    <location>
        <begin position="39"/>
        <end position="42"/>
    </location>
    <ligand>
        <name>8-oxo-dGTP</name>
        <dbReference type="ChEBI" id="CHEBI:77896"/>
    </ligand>
</feature>
<feature type="binding site" evidence="13">
    <location>
        <position position="62"/>
    </location>
    <ligand>
        <name>Mg(2+)</name>
        <dbReference type="ChEBI" id="CHEBI:18420"/>
    </ligand>
</feature>
<dbReference type="GO" id="GO:0006281">
    <property type="term" value="P:DNA repair"/>
    <property type="evidence" value="ECO:0007669"/>
    <property type="project" value="UniProtKB-KW"/>
</dbReference>
<dbReference type="GO" id="GO:0046872">
    <property type="term" value="F:metal ion binding"/>
    <property type="evidence" value="ECO:0007669"/>
    <property type="project" value="UniProtKB-KW"/>
</dbReference>
<keyword evidence="6" id="KW-0227">DNA damage</keyword>
<dbReference type="PROSITE" id="PS51462">
    <property type="entry name" value="NUDIX"/>
    <property type="match status" value="1"/>
</dbReference>
<evidence type="ECO:0000256" key="6">
    <source>
        <dbReference type="ARBA" id="ARBA00022763"/>
    </source>
</evidence>
<dbReference type="STRING" id="698762.SAMN00808754_2561"/>
<keyword evidence="3" id="KW-0515">Mutator protein</keyword>
<evidence type="ECO:0000313" key="16">
    <source>
        <dbReference type="EMBL" id="SMB98813.1"/>
    </source>
</evidence>
<keyword evidence="8 13" id="KW-0460">Magnesium</keyword>
<evidence type="ECO:0000256" key="4">
    <source>
        <dbReference type="ARBA" id="ARBA00022705"/>
    </source>
</evidence>
<reference evidence="16 17" key="1">
    <citation type="submission" date="2017-04" db="EMBL/GenBank/DDBJ databases">
        <authorList>
            <person name="Afonso C.L."/>
            <person name="Miller P.J."/>
            <person name="Scott M.A."/>
            <person name="Spackman E."/>
            <person name="Goraichik I."/>
            <person name="Dimitrov K.M."/>
            <person name="Suarez D.L."/>
            <person name="Swayne D.E."/>
        </authorList>
    </citation>
    <scope>NUCLEOTIDE SEQUENCE [LARGE SCALE GENOMIC DNA]</scope>
    <source>
        <strain evidence="16 17">ToBE</strain>
    </source>
</reference>
<evidence type="ECO:0000256" key="5">
    <source>
        <dbReference type="ARBA" id="ARBA00022723"/>
    </source>
</evidence>
<name>A0A1W1VZW7_9FIRM</name>
<proteinExistence type="inferred from homology"/>
<dbReference type="GO" id="GO:0035539">
    <property type="term" value="F:8-oxo-7,8-dihydrodeoxyguanosine triphosphate pyrophosphatase activity"/>
    <property type="evidence" value="ECO:0007669"/>
    <property type="project" value="UniProtKB-EC"/>
</dbReference>
<comment type="cofactor">
    <cofactor evidence="1 13">
        <name>Mg(2+)</name>
        <dbReference type="ChEBI" id="CHEBI:18420"/>
    </cofactor>
</comment>
<dbReference type="Gene3D" id="3.90.79.10">
    <property type="entry name" value="Nucleoside Triphosphate Pyrophosphohydrolase"/>
    <property type="match status" value="1"/>
</dbReference>
<dbReference type="OrthoDB" id="9810648at2"/>
<comment type="catalytic activity">
    <reaction evidence="10">
        <text>8-oxo-dGTP + H2O = 8-oxo-dGMP + diphosphate + H(+)</text>
        <dbReference type="Rhea" id="RHEA:31575"/>
        <dbReference type="ChEBI" id="CHEBI:15377"/>
        <dbReference type="ChEBI" id="CHEBI:15378"/>
        <dbReference type="ChEBI" id="CHEBI:33019"/>
        <dbReference type="ChEBI" id="CHEBI:63224"/>
        <dbReference type="ChEBI" id="CHEBI:77896"/>
        <dbReference type="EC" id="3.6.1.55"/>
    </reaction>
</comment>
<evidence type="ECO:0000256" key="9">
    <source>
        <dbReference type="ARBA" id="ARBA00023204"/>
    </source>
</evidence>